<sequence length="242" mass="27013">MFVCFSFSFDFLICSFSCTFITFAVFFSPSLAFVDSSHTFPRIHASFHMTLVRKTLRDTHRNMSSNEKVSTTGQSTSPMVGITWKRERSPTAEMQASALYHCTVQKQLELLHRLPSLTAGPCFRNAEHYISGGNSSSSSNSKVTGNDQSHALEALGLWVTEVPTGDCKNSAERQTPIDYYGEYARSVLRESVIRQGFCHNALYSIKKEQGKESTNGKQGSSKVARTIHNSLPDFWGIARQSQ</sequence>
<evidence type="ECO:0000313" key="1">
    <source>
        <dbReference type="EMBL" id="CBH11304.1"/>
    </source>
</evidence>
<dbReference type="VEuPathDB" id="TriTrypDB:Tbg972.5.4430"/>
<reference evidence="2" key="1">
    <citation type="journal article" date="2010" name="PLoS Negl. Trop. Dis.">
        <title>The genome sequence of Trypanosoma brucei gambiense, causative agent of chronic human african trypanosomiasis.</title>
        <authorList>
            <person name="Jackson A.P."/>
            <person name="Sanders M."/>
            <person name="Berry A."/>
            <person name="McQuillan J."/>
            <person name="Aslett M.A."/>
            <person name="Quail M.A."/>
            <person name="Chukualim B."/>
            <person name="Capewell P."/>
            <person name="MacLeod A."/>
            <person name="Melville S.E."/>
            <person name="Gibson W."/>
            <person name="Barry J.D."/>
            <person name="Berriman M."/>
            <person name="Hertz-Fowler C."/>
        </authorList>
    </citation>
    <scope>NUCLEOTIDE SEQUENCE [LARGE SCALE GENOMIC DNA]</scope>
    <source>
        <strain evidence="2">MHOM/CI/86/DAL972</strain>
    </source>
</reference>
<name>C9ZPH6_TRYB9</name>
<dbReference type="KEGG" id="tbg:TbgDal_V4430"/>
<dbReference type="EMBL" id="FN554968">
    <property type="protein sequence ID" value="CBH11304.1"/>
    <property type="molecule type" value="Genomic_DNA"/>
</dbReference>
<evidence type="ECO:0000313" key="2">
    <source>
        <dbReference type="Proteomes" id="UP000002316"/>
    </source>
</evidence>
<dbReference type="GeneID" id="23861451"/>
<gene>
    <name evidence="1" type="ORF">TbgDal_V4430</name>
</gene>
<proteinExistence type="predicted"/>
<dbReference type="Proteomes" id="UP000002316">
    <property type="component" value="Chromosome 5"/>
</dbReference>
<dbReference type="AlphaFoldDB" id="C9ZPH6"/>
<organism evidence="1 2">
    <name type="scientific">Trypanosoma brucei gambiense (strain MHOM/CI/86/DAL972)</name>
    <dbReference type="NCBI Taxonomy" id="679716"/>
    <lineage>
        <taxon>Eukaryota</taxon>
        <taxon>Discoba</taxon>
        <taxon>Euglenozoa</taxon>
        <taxon>Kinetoplastea</taxon>
        <taxon>Metakinetoplastina</taxon>
        <taxon>Trypanosomatida</taxon>
        <taxon>Trypanosomatidae</taxon>
        <taxon>Trypanosoma</taxon>
    </lineage>
</organism>
<accession>C9ZPH6</accession>
<protein>
    <submittedName>
        <fullName evidence="1">Uncharacterized protein</fullName>
    </submittedName>
</protein>
<dbReference type="RefSeq" id="XP_011773591.1">
    <property type="nucleotide sequence ID" value="XM_011775289.1"/>
</dbReference>